<evidence type="ECO:0000313" key="2">
    <source>
        <dbReference type="Proteomes" id="UP001597302"/>
    </source>
</evidence>
<keyword evidence="2" id="KW-1185">Reference proteome</keyword>
<proteinExistence type="predicted"/>
<gene>
    <name evidence="1" type="ORF">ACFQ5P_05670</name>
</gene>
<dbReference type="Proteomes" id="UP001597302">
    <property type="component" value="Unassembled WGS sequence"/>
</dbReference>
<dbReference type="RefSeq" id="WP_131577271.1">
    <property type="nucleotide sequence ID" value="NZ_CBCSAJ010000041.1"/>
</dbReference>
<evidence type="ECO:0000313" key="1">
    <source>
        <dbReference type="EMBL" id="MFD1480775.1"/>
    </source>
</evidence>
<name>A0ABW4DXC1_9RHOB</name>
<protein>
    <submittedName>
        <fullName evidence="1">Uncharacterized protein</fullName>
    </submittedName>
</protein>
<comment type="caution">
    <text evidence="1">The sequence shown here is derived from an EMBL/GenBank/DDBJ whole genome shotgun (WGS) entry which is preliminary data.</text>
</comment>
<sequence length="312" mass="34122">MSKFARRLNDSRLTEETVDSNAWFRELLCLWRPSGTESEKDAEGRISSLRLAVRDGYLSFYGAGQQIAKVKCTEQSFHEEVHRKYLGPETDQTGGGDYLRPAPPAADAAGAVLMNRVATAAAWHGREKLFVDEVISANPDVFDLEVALTLARPDAARPVAVRLDLATLEPHQDGWRIVLWEAKMANDGRAKSLAEPKTMDQHRGYSEWLQDETNAAALIAGTKEACRLLVRLRELAIHAGQTNMPPLGNGIVATGGNCGTPLTLDTNVRYVIDAREDTRGTFIGNGHDVKLRGLAGHVQVIGKGDPLTLDTL</sequence>
<organism evidence="1 2">
    <name type="scientific">Paracoccus nototheniae</name>
    <dbReference type="NCBI Taxonomy" id="2489002"/>
    <lineage>
        <taxon>Bacteria</taxon>
        <taxon>Pseudomonadati</taxon>
        <taxon>Pseudomonadota</taxon>
        <taxon>Alphaproteobacteria</taxon>
        <taxon>Rhodobacterales</taxon>
        <taxon>Paracoccaceae</taxon>
        <taxon>Paracoccus</taxon>
    </lineage>
</organism>
<reference evidence="2" key="1">
    <citation type="journal article" date="2019" name="Int. J. Syst. Evol. Microbiol.">
        <title>The Global Catalogue of Microorganisms (GCM) 10K type strain sequencing project: providing services to taxonomists for standard genome sequencing and annotation.</title>
        <authorList>
            <consortium name="The Broad Institute Genomics Platform"/>
            <consortium name="The Broad Institute Genome Sequencing Center for Infectious Disease"/>
            <person name="Wu L."/>
            <person name="Ma J."/>
        </authorList>
    </citation>
    <scope>NUCLEOTIDE SEQUENCE [LARGE SCALE GENOMIC DNA]</scope>
    <source>
        <strain evidence="2">CCM 8875</strain>
    </source>
</reference>
<dbReference type="EMBL" id="JBHTOQ010000009">
    <property type="protein sequence ID" value="MFD1480775.1"/>
    <property type="molecule type" value="Genomic_DNA"/>
</dbReference>
<accession>A0ABW4DXC1</accession>